<dbReference type="AlphaFoldDB" id="A0A8H9IXQ3"/>
<evidence type="ECO:0000313" key="2">
    <source>
        <dbReference type="Proteomes" id="UP000658656"/>
    </source>
</evidence>
<gene>
    <name evidence="1" type="ORF">GCM10017566_63590</name>
</gene>
<proteinExistence type="predicted"/>
<evidence type="ECO:0000313" key="1">
    <source>
        <dbReference type="EMBL" id="GHF80745.1"/>
    </source>
</evidence>
<dbReference type="RefSeq" id="WP_145932704.1">
    <property type="nucleotide sequence ID" value="NZ_BNAV01000014.1"/>
</dbReference>
<dbReference type="Gene3D" id="6.20.20.10">
    <property type="match status" value="1"/>
</dbReference>
<sequence length="67" mass="7203">MTQLIVLGLVLAGIYAIQCLIWPFAACRSCSGAGKHRSPSGKAFRTCSHCGGNGRRVRLGRRLFGKP</sequence>
<dbReference type="Proteomes" id="UP000658656">
    <property type="component" value="Unassembled WGS sequence"/>
</dbReference>
<keyword evidence="2" id="KW-1185">Reference proteome</keyword>
<accession>A0A8H9IXQ3</accession>
<name>A0A8H9IXQ3_9PSEU</name>
<comment type="caution">
    <text evidence="1">The sequence shown here is derived from an EMBL/GenBank/DDBJ whole genome shotgun (WGS) entry which is preliminary data.</text>
</comment>
<protein>
    <submittedName>
        <fullName evidence="1">Uncharacterized protein</fullName>
    </submittedName>
</protein>
<reference evidence="1" key="1">
    <citation type="journal article" date="2014" name="Int. J. Syst. Evol. Microbiol.">
        <title>Complete genome sequence of Corynebacterium casei LMG S-19264T (=DSM 44701T), isolated from a smear-ripened cheese.</title>
        <authorList>
            <consortium name="US DOE Joint Genome Institute (JGI-PGF)"/>
            <person name="Walter F."/>
            <person name="Albersmeier A."/>
            <person name="Kalinowski J."/>
            <person name="Ruckert C."/>
        </authorList>
    </citation>
    <scope>NUCLEOTIDE SEQUENCE</scope>
    <source>
        <strain evidence="1">CGMCC 4.7679</strain>
    </source>
</reference>
<dbReference type="EMBL" id="BNAV01000014">
    <property type="protein sequence ID" value="GHF80745.1"/>
    <property type="molecule type" value="Genomic_DNA"/>
</dbReference>
<organism evidence="1 2">
    <name type="scientific">Amycolatopsis bartoniae</name>
    <dbReference type="NCBI Taxonomy" id="941986"/>
    <lineage>
        <taxon>Bacteria</taxon>
        <taxon>Bacillati</taxon>
        <taxon>Actinomycetota</taxon>
        <taxon>Actinomycetes</taxon>
        <taxon>Pseudonocardiales</taxon>
        <taxon>Pseudonocardiaceae</taxon>
        <taxon>Amycolatopsis</taxon>
    </lineage>
</organism>
<dbReference type="OrthoDB" id="3482657at2"/>
<reference evidence="1" key="2">
    <citation type="submission" date="2020-09" db="EMBL/GenBank/DDBJ databases">
        <authorList>
            <person name="Sun Q."/>
            <person name="Zhou Y."/>
        </authorList>
    </citation>
    <scope>NUCLEOTIDE SEQUENCE</scope>
    <source>
        <strain evidence="1">CGMCC 4.7679</strain>
    </source>
</reference>